<evidence type="ECO:0000313" key="8">
    <source>
        <dbReference type="EMBL" id="MBW4433355.1"/>
    </source>
</evidence>
<feature type="domain" description="PpiC" evidence="7">
    <location>
        <begin position="125"/>
        <end position="208"/>
    </location>
</feature>
<reference evidence="8" key="1">
    <citation type="submission" date="2021-05" db="EMBL/GenBank/DDBJ databases">
        <authorList>
            <person name="Pietrasiak N."/>
            <person name="Ward R."/>
            <person name="Stajich J.E."/>
            <person name="Kurbessoian T."/>
        </authorList>
    </citation>
    <scope>NUCLEOTIDE SEQUENCE</scope>
    <source>
        <strain evidence="8">HA4357-MV3</strain>
    </source>
</reference>
<keyword evidence="5 6" id="KW-0413">Isomerase</keyword>
<proteinExistence type="predicted"/>
<dbReference type="Pfam" id="PF00639">
    <property type="entry name" value="Rotamase"/>
    <property type="match status" value="1"/>
</dbReference>
<evidence type="ECO:0000256" key="5">
    <source>
        <dbReference type="ARBA" id="ARBA00023235"/>
    </source>
</evidence>
<evidence type="ECO:0000256" key="2">
    <source>
        <dbReference type="ARBA" id="ARBA00013194"/>
    </source>
</evidence>
<sequence length="259" mass="29082">MSKELKISSVDILQQIKLSCQVPELVQAIANRKIVADAANQAGIKVENAELQKAADNLRVTNKLLKAEDTWAWLKKHHLAVEEFELLAETNLLSAKLASHLFADKVEAFFYENQLNYVATAIYEVVLDDEDLALELFYALQEGEISFAEIARQYIQHPELRRAGGYLGVKTRSELRPEIAAAVFACTPPGAIKPIVTPKGVHLIWVEEIIQPQLNDLVRLKILSDLFANWLKQQSSTWNITVDLDSDHDLSGKELLKQA</sequence>
<dbReference type="PANTHER" id="PTHR47245">
    <property type="entry name" value="PEPTIDYLPROLYL ISOMERASE"/>
    <property type="match status" value="1"/>
</dbReference>
<reference evidence="8" key="2">
    <citation type="journal article" date="2022" name="Microbiol. Resour. Announc.">
        <title>Metagenome Sequencing to Explore Phylogenomics of Terrestrial Cyanobacteria.</title>
        <authorList>
            <person name="Ward R.D."/>
            <person name="Stajich J.E."/>
            <person name="Johansen J.R."/>
            <person name="Huntemann M."/>
            <person name="Clum A."/>
            <person name="Foster B."/>
            <person name="Foster B."/>
            <person name="Roux S."/>
            <person name="Palaniappan K."/>
            <person name="Varghese N."/>
            <person name="Mukherjee S."/>
            <person name="Reddy T.B.K."/>
            <person name="Daum C."/>
            <person name="Copeland A."/>
            <person name="Chen I.A."/>
            <person name="Ivanova N.N."/>
            <person name="Kyrpides N.C."/>
            <person name="Shapiro N."/>
            <person name="Eloe-Fadrosh E.A."/>
            <person name="Pietrasiak N."/>
        </authorList>
    </citation>
    <scope>NUCLEOTIDE SEQUENCE</scope>
    <source>
        <strain evidence="8">HA4357-MV3</strain>
    </source>
</reference>
<dbReference type="PANTHER" id="PTHR47245:SF1">
    <property type="entry name" value="FOLDASE PROTEIN PRSA"/>
    <property type="match status" value="1"/>
</dbReference>
<evidence type="ECO:0000313" key="9">
    <source>
        <dbReference type="Proteomes" id="UP000813215"/>
    </source>
</evidence>
<dbReference type="AlphaFoldDB" id="A0A9E3HAX8"/>
<dbReference type="EMBL" id="JAHHHW010000103">
    <property type="protein sequence ID" value="MBW4433355.1"/>
    <property type="molecule type" value="Genomic_DNA"/>
</dbReference>
<evidence type="ECO:0000256" key="6">
    <source>
        <dbReference type="PROSITE-ProRule" id="PRU00278"/>
    </source>
</evidence>
<evidence type="ECO:0000256" key="3">
    <source>
        <dbReference type="ARBA" id="ARBA00022729"/>
    </source>
</evidence>
<organism evidence="8 9">
    <name type="scientific">Pelatocladus maniniholoensis HA4357-MV3</name>
    <dbReference type="NCBI Taxonomy" id="1117104"/>
    <lineage>
        <taxon>Bacteria</taxon>
        <taxon>Bacillati</taxon>
        <taxon>Cyanobacteriota</taxon>
        <taxon>Cyanophyceae</taxon>
        <taxon>Nostocales</taxon>
        <taxon>Nostocaceae</taxon>
        <taxon>Pelatocladus</taxon>
    </lineage>
</organism>
<dbReference type="GO" id="GO:0003755">
    <property type="term" value="F:peptidyl-prolyl cis-trans isomerase activity"/>
    <property type="evidence" value="ECO:0007669"/>
    <property type="project" value="UniProtKB-KW"/>
</dbReference>
<keyword evidence="3" id="KW-0732">Signal</keyword>
<comment type="catalytic activity">
    <reaction evidence="1">
        <text>[protein]-peptidylproline (omega=180) = [protein]-peptidylproline (omega=0)</text>
        <dbReference type="Rhea" id="RHEA:16237"/>
        <dbReference type="Rhea" id="RHEA-COMP:10747"/>
        <dbReference type="Rhea" id="RHEA-COMP:10748"/>
        <dbReference type="ChEBI" id="CHEBI:83833"/>
        <dbReference type="ChEBI" id="CHEBI:83834"/>
        <dbReference type="EC" id="5.2.1.8"/>
    </reaction>
</comment>
<comment type="caution">
    <text evidence="8">The sequence shown here is derived from an EMBL/GenBank/DDBJ whole genome shotgun (WGS) entry which is preliminary data.</text>
</comment>
<protein>
    <recommendedName>
        <fullName evidence="2">peptidylprolyl isomerase</fullName>
        <ecNumber evidence="2">5.2.1.8</ecNumber>
    </recommendedName>
</protein>
<gene>
    <name evidence="8" type="ORF">KME28_16935</name>
</gene>
<evidence type="ECO:0000256" key="4">
    <source>
        <dbReference type="ARBA" id="ARBA00023110"/>
    </source>
</evidence>
<dbReference type="Proteomes" id="UP000813215">
    <property type="component" value="Unassembled WGS sequence"/>
</dbReference>
<dbReference type="Gene3D" id="3.10.50.40">
    <property type="match status" value="1"/>
</dbReference>
<accession>A0A9E3HAX8</accession>
<keyword evidence="4 6" id="KW-0697">Rotamase</keyword>
<name>A0A9E3HAX8_9NOST</name>
<evidence type="ECO:0000259" key="7">
    <source>
        <dbReference type="PROSITE" id="PS50198"/>
    </source>
</evidence>
<dbReference type="EC" id="5.2.1.8" evidence="2"/>
<dbReference type="InterPro" id="IPR046357">
    <property type="entry name" value="PPIase_dom_sf"/>
</dbReference>
<dbReference type="SUPFAM" id="SSF54534">
    <property type="entry name" value="FKBP-like"/>
    <property type="match status" value="1"/>
</dbReference>
<evidence type="ECO:0000256" key="1">
    <source>
        <dbReference type="ARBA" id="ARBA00000971"/>
    </source>
</evidence>
<dbReference type="InterPro" id="IPR000297">
    <property type="entry name" value="PPIase_PpiC"/>
</dbReference>
<dbReference type="PROSITE" id="PS50198">
    <property type="entry name" value="PPIC_PPIASE_2"/>
    <property type="match status" value="1"/>
</dbReference>
<dbReference type="InterPro" id="IPR050245">
    <property type="entry name" value="PrsA_foldase"/>
</dbReference>